<dbReference type="HOGENOM" id="CLU_3008175_0_0_5"/>
<proteinExistence type="inferred from homology"/>
<evidence type="ECO:0000256" key="2">
    <source>
        <dbReference type="ARBA" id="ARBA00009325"/>
    </source>
</evidence>
<sequence length="56" mass="6149">MVFRVSSAYLYPASDALLSGAQKGGTIMKTWMKPSVREQEVGLEVTSYLPAEIDII</sequence>
<dbReference type="Pfam" id="PF08042">
    <property type="entry name" value="PqqA"/>
    <property type="match status" value="1"/>
</dbReference>
<protein>
    <recommendedName>
        <fullName evidence="3">Coenzyme PQQ synthesis protein A</fullName>
    </recommendedName>
</protein>
<evidence type="ECO:0000313" key="5">
    <source>
        <dbReference type="EMBL" id="AHB47159.1"/>
    </source>
</evidence>
<comment type="similarity">
    <text evidence="2">Belongs to the PqqA family.</text>
</comment>
<gene>
    <name evidence="5" type="ORF">W911_00105</name>
</gene>
<evidence type="ECO:0000256" key="4">
    <source>
        <dbReference type="ARBA" id="ARBA00022905"/>
    </source>
</evidence>
<accession>V5SB53</accession>
<dbReference type="PATRIC" id="fig|1029756.8.peg.23"/>
<organism evidence="5 6">
    <name type="scientific">Hyphomicrobium nitrativorans NL23</name>
    <dbReference type="NCBI Taxonomy" id="1029756"/>
    <lineage>
        <taxon>Bacteria</taxon>
        <taxon>Pseudomonadati</taxon>
        <taxon>Pseudomonadota</taxon>
        <taxon>Alphaproteobacteria</taxon>
        <taxon>Hyphomicrobiales</taxon>
        <taxon>Hyphomicrobiaceae</taxon>
        <taxon>Hyphomicrobium</taxon>
    </lineage>
</organism>
<dbReference type="GO" id="GO:0018189">
    <property type="term" value="P:pyrroloquinoline quinone biosynthetic process"/>
    <property type="evidence" value="ECO:0007669"/>
    <property type="project" value="UniProtKB-UniPathway"/>
</dbReference>
<dbReference type="NCBIfam" id="TIGR02107">
    <property type="entry name" value="PQQ_syn_pqqA"/>
    <property type="match status" value="1"/>
</dbReference>
<reference evidence="5 6" key="1">
    <citation type="journal article" date="2014" name="Genome Announc.">
        <title>Complete Genome Sequence of Hyphomicrobium nitrativorans Strain NL23, a Denitrifying Bacterium Isolated from Biofilm of a Methanol-Fed Denitrification System Treating Seawater at the Montreal Biodome.</title>
        <authorList>
            <person name="Martineau C."/>
            <person name="Villeneuve C."/>
            <person name="Mauffrey F."/>
            <person name="Villemur R."/>
        </authorList>
    </citation>
    <scope>NUCLEOTIDE SEQUENCE [LARGE SCALE GENOMIC DNA]</scope>
    <source>
        <strain evidence="5">NL23</strain>
    </source>
</reference>
<dbReference type="InterPro" id="IPR011725">
    <property type="entry name" value="PQQ_synth_PqqA"/>
</dbReference>
<evidence type="ECO:0000256" key="3">
    <source>
        <dbReference type="ARBA" id="ARBA00015086"/>
    </source>
</evidence>
<dbReference type="UniPathway" id="UPA00539"/>
<keyword evidence="6" id="KW-1185">Reference proteome</keyword>
<evidence type="ECO:0000256" key="1">
    <source>
        <dbReference type="ARBA" id="ARBA00004886"/>
    </source>
</evidence>
<keyword evidence="4" id="KW-0884">PQQ biosynthesis</keyword>
<name>V5SB53_9HYPH</name>
<dbReference type="Proteomes" id="UP000018542">
    <property type="component" value="Chromosome"/>
</dbReference>
<dbReference type="AlphaFoldDB" id="V5SB53"/>
<dbReference type="EMBL" id="CP006912">
    <property type="protein sequence ID" value="AHB47159.1"/>
    <property type="molecule type" value="Genomic_DNA"/>
</dbReference>
<comment type="pathway">
    <text evidence="1">Cofactor biosynthesis; pyrroloquinoline quinone biosynthesis.</text>
</comment>
<evidence type="ECO:0000313" key="6">
    <source>
        <dbReference type="Proteomes" id="UP000018542"/>
    </source>
</evidence>
<dbReference type="KEGG" id="hni:W911_00105"/>